<evidence type="ECO:0000259" key="6">
    <source>
        <dbReference type="PROSITE" id="PS51918"/>
    </source>
</evidence>
<reference evidence="7 8" key="1">
    <citation type="journal article" date="2014" name="Genome Announc.">
        <title>Draft genome sequences of six enterohepatic helicobacter species isolated from humans and one from rhesus macaques.</title>
        <authorList>
            <person name="Shen Z."/>
            <person name="Sheh A."/>
            <person name="Young S.K."/>
            <person name="Abouelliel A."/>
            <person name="Ward D.V."/>
            <person name="Earl A.M."/>
            <person name="Fox J.G."/>
        </authorList>
    </citation>
    <scope>NUCLEOTIDE SEQUENCE [LARGE SCALE GENOMIC DNA]</scope>
    <source>
        <strain evidence="7 8">MIT 99-5501</strain>
    </source>
</reference>
<keyword evidence="2" id="KW-0949">S-adenosyl-L-methionine</keyword>
<keyword evidence="5" id="KW-0411">Iron-sulfur</keyword>
<dbReference type="AlphaFoldDB" id="V8C7E3"/>
<dbReference type="RefSeq" id="WP_023927824.1">
    <property type="nucleotide sequence ID" value="NZ_KI669454.1"/>
</dbReference>
<dbReference type="InterPro" id="IPR007197">
    <property type="entry name" value="rSAM"/>
</dbReference>
<proteinExistence type="predicted"/>
<comment type="cofactor">
    <cofactor evidence="1">
        <name>[4Fe-4S] cluster</name>
        <dbReference type="ChEBI" id="CHEBI:49883"/>
    </cofactor>
</comment>
<organism evidence="7 8">
    <name type="scientific">Helicobacter macacae MIT 99-5501</name>
    <dbReference type="NCBI Taxonomy" id="1357400"/>
    <lineage>
        <taxon>Bacteria</taxon>
        <taxon>Pseudomonadati</taxon>
        <taxon>Campylobacterota</taxon>
        <taxon>Epsilonproteobacteria</taxon>
        <taxon>Campylobacterales</taxon>
        <taxon>Helicobacteraceae</taxon>
        <taxon>Helicobacter</taxon>
    </lineage>
</organism>
<evidence type="ECO:0000256" key="1">
    <source>
        <dbReference type="ARBA" id="ARBA00001966"/>
    </source>
</evidence>
<gene>
    <name evidence="7" type="ORF">HMPREF2086_01098</name>
</gene>
<evidence type="ECO:0000256" key="4">
    <source>
        <dbReference type="ARBA" id="ARBA00023004"/>
    </source>
</evidence>
<dbReference type="PROSITE" id="PS51918">
    <property type="entry name" value="RADICAL_SAM"/>
    <property type="match status" value="1"/>
</dbReference>
<evidence type="ECO:0000256" key="3">
    <source>
        <dbReference type="ARBA" id="ARBA00022723"/>
    </source>
</evidence>
<dbReference type="Proteomes" id="UP000018731">
    <property type="component" value="Unassembled WGS sequence"/>
</dbReference>
<accession>V8C7E3</accession>
<dbReference type="InterPro" id="IPR050377">
    <property type="entry name" value="Radical_SAM_PqqE_MftC-like"/>
</dbReference>
<keyword evidence="4" id="KW-0408">Iron</keyword>
<protein>
    <recommendedName>
        <fullName evidence="6">Radical SAM core domain-containing protein</fullName>
    </recommendedName>
</protein>
<feature type="domain" description="Radical SAM core" evidence="6">
    <location>
        <begin position="92"/>
        <end position="321"/>
    </location>
</feature>
<dbReference type="CDD" id="cd01335">
    <property type="entry name" value="Radical_SAM"/>
    <property type="match status" value="1"/>
</dbReference>
<dbReference type="InterPro" id="IPR013785">
    <property type="entry name" value="Aldolase_TIM"/>
</dbReference>
<evidence type="ECO:0000313" key="8">
    <source>
        <dbReference type="Proteomes" id="UP000018731"/>
    </source>
</evidence>
<dbReference type="GO" id="GO:0051536">
    <property type="term" value="F:iron-sulfur cluster binding"/>
    <property type="evidence" value="ECO:0007669"/>
    <property type="project" value="UniProtKB-KW"/>
</dbReference>
<dbReference type="PANTHER" id="PTHR11228:SF35">
    <property type="entry name" value="MOLYBDENUM COFACTOR BIOSYNTHESIS PROTEIN A-RELATED"/>
    <property type="match status" value="1"/>
</dbReference>
<dbReference type="GO" id="GO:0003824">
    <property type="term" value="F:catalytic activity"/>
    <property type="evidence" value="ECO:0007669"/>
    <property type="project" value="InterPro"/>
</dbReference>
<dbReference type="InterPro" id="IPR023885">
    <property type="entry name" value="4Fe4S-binding_SPASM_dom"/>
</dbReference>
<dbReference type="HOGENOM" id="CLU_009273_4_4_7"/>
<keyword evidence="8" id="KW-1185">Reference proteome</keyword>
<dbReference type="PATRIC" id="fig|1357400.3.peg.1489"/>
<keyword evidence="3" id="KW-0479">Metal-binding</keyword>
<dbReference type="NCBIfam" id="TIGR04085">
    <property type="entry name" value="rSAM_more_4Fe4S"/>
    <property type="match status" value="1"/>
</dbReference>
<comment type="caution">
    <text evidence="7">The sequence shown here is derived from an EMBL/GenBank/DDBJ whole genome shotgun (WGS) entry which is preliminary data.</text>
</comment>
<dbReference type="Pfam" id="PF04055">
    <property type="entry name" value="Radical_SAM"/>
    <property type="match status" value="1"/>
</dbReference>
<dbReference type="EMBL" id="AZJI01000005">
    <property type="protein sequence ID" value="ETD23299.1"/>
    <property type="molecule type" value="Genomic_DNA"/>
</dbReference>
<sequence length="436" mass="49287">MTTSTNQINENDILPLPKTLEFCKINNEMLVIAPGCGNIIGLFNENQVEIFENLRQHSIIDTEKMAKNEADFNFVVAQILDREFFDSPLDMYDEYDTVQIYLTNACNLSCPHCYVNAGVANKNELEANQWFAVLDELAKNGTKEVIFSGGEILLYKKCIEVIKYAKSLGFIVSLKSNGTLWSKEQISDVAPFIDDIQISIDGINEEMNAKVRGANSFQKALFCVEQFLKCGTKVIIATTPTYANINEIEAGFVAFATDLLKKYGKNLSFIVSQKMLGGRGIAMKFDDESKHYAKTTDSLMEQIYPNYKLKNLAISIEKKQRVRNCGYGNLTFASNGNIYLCNRIDELRPFANINDDLKEVLHKAKEFNAKSSVDFVNPCKNCSVRYICGGGCRIDEYNFKGRQELLGKELVKECSENFRIKFKQSLLNGLKYVYAI</sequence>
<dbReference type="SFLD" id="SFLDG01067">
    <property type="entry name" value="SPASM/twitch_domain_containing"/>
    <property type="match status" value="1"/>
</dbReference>
<evidence type="ECO:0000313" key="7">
    <source>
        <dbReference type="EMBL" id="ETD23299.1"/>
    </source>
</evidence>
<dbReference type="GO" id="GO:0046872">
    <property type="term" value="F:metal ion binding"/>
    <property type="evidence" value="ECO:0007669"/>
    <property type="project" value="UniProtKB-KW"/>
</dbReference>
<dbReference type="eggNOG" id="COG0535">
    <property type="taxonomic scope" value="Bacteria"/>
</dbReference>
<evidence type="ECO:0000256" key="2">
    <source>
        <dbReference type="ARBA" id="ARBA00022691"/>
    </source>
</evidence>
<dbReference type="SFLD" id="SFLDS00029">
    <property type="entry name" value="Radical_SAM"/>
    <property type="match status" value="1"/>
</dbReference>
<dbReference type="InterPro" id="IPR058240">
    <property type="entry name" value="rSAM_sf"/>
</dbReference>
<dbReference type="STRING" id="1357400.HMPREF2086_01098"/>
<dbReference type="SFLD" id="SFLDG01386">
    <property type="entry name" value="main_SPASM_domain-containing"/>
    <property type="match status" value="1"/>
</dbReference>
<evidence type="ECO:0000256" key="5">
    <source>
        <dbReference type="ARBA" id="ARBA00023014"/>
    </source>
</evidence>
<dbReference type="PANTHER" id="PTHR11228">
    <property type="entry name" value="RADICAL SAM DOMAIN PROTEIN"/>
    <property type="match status" value="1"/>
</dbReference>
<name>V8C7E3_9HELI</name>
<dbReference type="Gene3D" id="3.20.20.70">
    <property type="entry name" value="Aldolase class I"/>
    <property type="match status" value="1"/>
</dbReference>
<dbReference type="SUPFAM" id="SSF102114">
    <property type="entry name" value="Radical SAM enzymes"/>
    <property type="match status" value="1"/>
</dbReference>